<dbReference type="SUPFAM" id="SSF69118">
    <property type="entry name" value="AhpD-like"/>
    <property type="match status" value="1"/>
</dbReference>
<dbReference type="InterPro" id="IPR003779">
    <property type="entry name" value="CMD-like"/>
</dbReference>
<dbReference type="EMBL" id="JBFWIC010000053">
    <property type="protein sequence ID" value="MEZ0476821.1"/>
    <property type="molecule type" value="Genomic_DNA"/>
</dbReference>
<dbReference type="Proteomes" id="UP001566331">
    <property type="component" value="Unassembled WGS sequence"/>
</dbReference>
<feature type="domain" description="Carboxymuconolactone decarboxylase-like" evidence="1">
    <location>
        <begin position="40"/>
        <end position="99"/>
    </location>
</feature>
<accession>A0ABV4HVM4</accession>
<evidence type="ECO:0000313" key="2">
    <source>
        <dbReference type="EMBL" id="MEZ0476821.1"/>
    </source>
</evidence>
<dbReference type="PANTHER" id="PTHR35446">
    <property type="entry name" value="SI:CH211-175M2.5"/>
    <property type="match status" value="1"/>
</dbReference>
<dbReference type="Gene3D" id="1.20.1290.10">
    <property type="entry name" value="AhpD-like"/>
    <property type="match status" value="1"/>
</dbReference>
<dbReference type="Pfam" id="PF02627">
    <property type="entry name" value="CMD"/>
    <property type="match status" value="1"/>
</dbReference>
<dbReference type="InterPro" id="IPR029032">
    <property type="entry name" value="AhpD-like"/>
</dbReference>
<evidence type="ECO:0000259" key="1">
    <source>
        <dbReference type="Pfam" id="PF02627"/>
    </source>
</evidence>
<evidence type="ECO:0000313" key="3">
    <source>
        <dbReference type="Proteomes" id="UP001566331"/>
    </source>
</evidence>
<protein>
    <submittedName>
        <fullName evidence="2">Carboxymuconolactone decarboxylase family protein</fullName>
    </submittedName>
</protein>
<sequence length="185" mass="20270">MTIQFPAHTLETAPEEVRGAMDTMQKSMGFLPSMLAKFAEAPSLLMAYQAAAAFFEKSSLSSAERLVVVLTASYMHNCDFCMTAHSWGARRHGVDEGVLAPLRAGQPLSDPKLEALRRFVTAMVEKRGAVSDPDKDAFFDAGYGTRQALEVVLGLALKTMTNYTNALARTPPNPEFGDAVWHRRT</sequence>
<comment type="caution">
    <text evidence="2">The sequence shown here is derived from an EMBL/GenBank/DDBJ whole genome shotgun (WGS) entry which is preliminary data.</text>
</comment>
<gene>
    <name evidence="2" type="ORF">AB6713_19775</name>
</gene>
<proteinExistence type="predicted"/>
<keyword evidence="3" id="KW-1185">Reference proteome</keyword>
<dbReference type="RefSeq" id="WP_370565872.1">
    <property type="nucleotide sequence ID" value="NZ_JBFWIB010000032.1"/>
</dbReference>
<name>A0ABV4HVM4_9GAMM</name>
<dbReference type="PANTHER" id="PTHR35446:SF3">
    <property type="entry name" value="CMD DOMAIN-CONTAINING PROTEIN"/>
    <property type="match status" value="1"/>
</dbReference>
<organism evidence="2 3">
    <name type="scientific">Luteimonas salinilitoris</name>
    <dbReference type="NCBI Taxonomy" id="3237697"/>
    <lineage>
        <taxon>Bacteria</taxon>
        <taxon>Pseudomonadati</taxon>
        <taxon>Pseudomonadota</taxon>
        <taxon>Gammaproteobacteria</taxon>
        <taxon>Lysobacterales</taxon>
        <taxon>Lysobacteraceae</taxon>
        <taxon>Luteimonas</taxon>
    </lineage>
</organism>
<reference evidence="2 3" key="1">
    <citation type="submission" date="2024-07" db="EMBL/GenBank/DDBJ databases">
        <title>Luteimonas salilacus sp. nov., isolated from the shore soil of Salt Lake in Tibet of China.</title>
        <authorList>
            <person name="Zhang X."/>
            <person name="Li A."/>
        </authorList>
    </citation>
    <scope>NUCLEOTIDE SEQUENCE [LARGE SCALE GENOMIC DNA]</scope>
    <source>
        <strain evidence="2 3">B3-2-R+30</strain>
    </source>
</reference>